<keyword evidence="4 5" id="KW-0408">Iron</keyword>
<dbReference type="GO" id="GO:0046872">
    <property type="term" value="F:metal ion binding"/>
    <property type="evidence" value="ECO:0007669"/>
    <property type="project" value="UniProtKB-KW"/>
</dbReference>
<dbReference type="Proteomes" id="UP000319257">
    <property type="component" value="Unassembled WGS sequence"/>
</dbReference>
<comment type="similarity">
    <text evidence="1">Belongs to the carotenoid oxygenase family.</text>
</comment>
<evidence type="ECO:0000256" key="2">
    <source>
        <dbReference type="ARBA" id="ARBA00022723"/>
    </source>
</evidence>
<dbReference type="PANTHER" id="PTHR10543">
    <property type="entry name" value="BETA-CAROTENE DIOXYGENASE"/>
    <property type="match status" value="1"/>
</dbReference>
<feature type="region of interest" description="Disordered" evidence="6">
    <location>
        <begin position="184"/>
        <end position="204"/>
    </location>
</feature>
<dbReference type="GO" id="GO:0016121">
    <property type="term" value="P:carotene catabolic process"/>
    <property type="evidence" value="ECO:0007669"/>
    <property type="project" value="TreeGrafter"/>
</dbReference>
<keyword evidence="2 5" id="KW-0479">Metal-binding</keyword>
<accession>A0A507ASL5</accession>
<evidence type="ECO:0000256" key="5">
    <source>
        <dbReference type="PIRSR" id="PIRSR604294-1"/>
    </source>
</evidence>
<feature type="binding site" evidence="5">
    <location>
        <position position="254"/>
    </location>
    <ligand>
        <name>Fe cation</name>
        <dbReference type="ChEBI" id="CHEBI:24875"/>
        <note>catalytic</note>
    </ligand>
</feature>
<comment type="caution">
    <text evidence="7">The sequence shown here is derived from an EMBL/GenBank/DDBJ whole genome shotgun (WGS) entry which is preliminary data.</text>
</comment>
<evidence type="ECO:0000256" key="3">
    <source>
        <dbReference type="ARBA" id="ARBA00023002"/>
    </source>
</evidence>
<dbReference type="InParanoid" id="A0A507ASL5"/>
<sequence>MDSNDTTTRLTAADEKASAQKLRQNYAREAFPDWPNEAGFDGLTEHRGPIGLQVKGTIPAWAAGSLFRTGPGDCKVENTKVGTFNITHWFDGIAHLHRFDILPPGEGDNAASGVRVQYSSRRPTEAFVKDIQATGMIRALSFGQRADPCVGMFSKFMTMFKRPECYENIGVTVHANLPGLPSVAEKRKQQQQKSGAGPTDQGHRAVPATKIDKLFLATDTSWFCEVDPETMQELAFVNYAKLHPELKGLTGPAHIQHDEETGDYYSFNIDFGPAATFRVFQVSAATGRTTILGKFASKGGYIHSFFLTQNYVVVCVPVAHFKLAGAQVLLEGCQLEAWKEFDPSEPCRWYVVDRRHGRGVVGRFESPAGFFFHSVNAFENDEGDVLCDLVWYRDNAIVSSMYYDVLLNRDNAGKVFWADRQKKLNCFPTLVRYRLAKSGMGAAKGSKVPAASLDFELHAPHAGDMPTINPRYACKRHRYVYCLNNRGRSTLFDGLAKVDMETRDVLMWAGPPGHSPGEAIFLGRPGAEGEDDGVLLSVVLDGENKKSYLLCLDARTMTELGRAECEFAIAIGLHGQHVRVGGGQSS</sequence>
<reference evidence="7 8" key="1">
    <citation type="submission" date="2019-06" db="EMBL/GenBank/DDBJ databases">
        <title>Draft genome sequence of the filamentous fungus Phialemoniopsis curvata isolated from diesel fuel.</title>
        <authorList>
            <person name="Varaljay V.A."/>
            <person name="Lyon W.J."/>
            <person name="Crouch A.L."/>
            <person name="Drake C.E."/>
            <person name="Hollomon J.M."/>
            <person name="Nadeau L.J."/>
            <person name="Nunn H.S."/>
            <person name="Stevenson B.S."/>
            <person name="Bojanowski C.L."/>
            <person name="Crookes-Goodson W.J."/>
        </authorList>
    </citation>
    <scope>NUCLEOTIDE SEQUENCE [LARGE SCALE GENOMIC DNA]</scope>
    <source>
        <strain evidence="7 8">D216</strain>
    </source>
</reference>
<dbReference type="STRING" id="1093900.A0A507ASL5"/>
<evidence type="ECO:0008006" key="9">
    <source>
        <dbReference type="Google" id="ProtNLM"/>
    </source>
</evidence>
<dbReference type="InterPro" id="IPR004294">
    <property type="entry name" value="Carotenoid_Oase"/>
</dbReference>
<organism evidence="7 8">
    <name type="scientific">Thyridium curvatum</name>
    <dbReference type="NCBI Taxonomy" id="1093900"/>
    <lineage>
        <taxon>Eukaryota</taxon>
        <taxon>Fungi</taxon>
        <taxon>Dikarya</taxon>
        <taxon>Ascomycota</taxon>
        <taxon>Pezizomycotina</taxon>
        <taxon>Sordariomycetes</taxon>
        <taxon>Sordariomycetidae</taxon>
        <taxon>Thyridiales</taxon>
        <taxon>Thyridiaceae</taxon>
        <taxon>Thyridium</taxon>
    </lineage>
</organism>
<feature type="binding site" evidence="5">
    <location>
        <position position="303"/>
    </location>
    <ligand>
        <name>Fe cation</name>
        <dbReference type="ChEBI" id="CHEBI:24875"/>
        <note>catalytic</note>
    </ligand>
</feature>
<keyword evidence="8" id="KW-1185">Reference proteome</keyword>
<evidence type="ECO:0000256" key="1">
    <source>
        <dbReference type="ARBA" id="ARBA00006787"/>
    </source>
</evidence>
<dbReference type="GeneID" id="41973186"/>
<evidence type="ECO:0000313" key="7">
    <source>
        <dbReference type="EMBL" id="TPX13795.1"/>
    </source>
</evidence>
<dbReference type="EMBL" id="SKBQ01000031">
    <property type="protein sequence ID" value="TPX13795.1"/>
    <property type="molecule type" value="Genomic_DNA"/>
</dbReference>
<dbReference type="Pfam" id="PF03055">
    <property type="entry name" value="RPE65"/>
    <property type="match status" value="1"/>
</dbReference>
<evidence type="ECO:0000256" key="4">
    <source>
        <dbReference type="ARBA" id="ARBA00023004"/>
    </source>
</evidence>
<name>A0A507ASL5_9PEZI</name>
<dbReference type="AlphaFoldDB" id="A0A507ASL5"/>
<feature type="binding site" evidence="5">
    <location>
        <position position="373"/>
    </location>
    <ligand>
        <name>Fe cation</name>
        <dbReference type="ChEBI" id="CHEBI:24875"/>
        <note>catalytic</note>
    </ligand>
</feature>
<dbReference type="OrthoDB" id="407010at2759"/>
<dbReference type="PANTHER" id="PTHR10543:SF24">
    <property type="entry name" value="CAROTENOID ISOMEROOXYGENASE"/>
    <property type="match status" value="1"/>
</dbReference>
<protein>
    <recommendedName>
        <fullName evidence="9">Carotenoid cleavage dioxygenase 1</fullName>
    </recommendedName>
</protein>
<proteinExistence type="inferred from homology"/>
<gene>
    <name evidence="7" type="ORF">E0L32_005739</name>
</gene>
<feature type="binding site" evidence="5">
    <location>
        <position position="574"/>
    </location>
    <ligand>
        <name>Fe cation</name>
        <dbReference type="ChEBI" id="CHEBI:24875"/>
        <note>catalytic</note>
    </ligand>
</feature>
<comment type="cofactor">
    <cofactor evidence="5">
        <name>Fe(2+)</name>
        <dbReference type="ChEBI" id="CHEBI:29033"/>
    </cofactor>
    <text evidence="5">Binds 1 Fe(2+) ion per subunit.</text>
</comment>
<evidence type="ECO:0000256" key="6">
    <source>
        <dbReference type="SAM" id="MobiDB-lite"/>
    </source>
</evidence>
<keyword evidence="3" id="KW-0560">Oxidoreductase</keyword>
<evidence type="ECO:0000313" key="8">
    <source>
        <dbReference type="Proteomes" id="UP000319257"/>
    </source>
</evidence>
<dbReference type="RefSeq" id="XP_030995506.1">
    <property type="nucleotide sequence ID" value="XM_031140294.1"/>
</dbReference>
<dbReference type="GO" id="GO:0010436">
    <property type="term" value="F:carotenoid dioxygenase activity"/>
    <property type="evidence" value="ECO:0007669"/>
    <property type="project" value="TreeGrafter"/>
</dbReference>